<organism evidence="3 4">
    <name type="scientific">Blastopirellula marina</name>
    <dbReference type="NCBI Taxonomy" id="124"/>
    <lineage>
        <taxon>Bacteria</taxon>
        <taxon>Pseudomonadati</taxon>
        <taxon>Planctomycetota</taxon>
        <taxon>Planctomycetia</taxon>
        <taxon>Pirellulales</taxon>
        <taxon>Pirellulaceae</taxon>
        <taxon>Blastopirellula</taxon>
    </lineage>
</organism>
<dbReference type="Proteomes" id="UP000237819">
    <property type="component" value="Unassembled WGS sequence"/>
</dbReference>
<dbReference type="EMBL" id="PUHZ01000015">
    <property type="protein sequence ID" value="PQO45332.1"/>
    <property type="molecule type" value="Genomic_DNA"/>
</dbReference>
<reference evidence="3 4" key="1">
    <citation type="submission" date="2018-02" db="EMBL/GenBank/DDBJ databases">
        <title>Comparative genomes isolates from brazilian mangrove.</title>
        <authorList>
            <person name="Araujo J.E."/>
            <person name="Taketani R.G."/>
            <person name="Silva M.C.P."/>
            <person name="Loureco M.V."/>
            <person name="Andreote F.D."/>
        </authorList>
    </citation>
    <scope>NUCLEOTIDE SEQUENCE [LARGE SCALE GENOMIC DNA]</scope>
    <source>
        <strain evidence="3 4">Nap-Phe MGV</strain>
    </source>
</reference>
<feature type="domain" description="3-keto-alpha-glucoside-1,2-lyase/3-keto-2-hydroxy-glucal hydratase" evidence="2">
    <location>
        <begin position="29"/>
        <end position="214"/>
    </location>
</feature>
<proteinExistence type="predicted"/>
<dbReference type="AlphaFoldDB" id="A0A2S8GLM4"/>
<evidence type="ECO:0000313" key="3">
    <source>
        <dbReference type="EMBL" id="PQO45332.1"/>
    </source>
</evidence>
<feature type="chain" id="PRO_5015466306" evidence="1">
    <location>
        <begin position="24"/>
        <end position="224"/>
    </location>
</feature>
<dbReference type="Gene3D" id="2.60.120.560">
    <property type="entry name" value="Exo-inulinase, domain 1"/>
    <property type="match status" value="1"/>
</dbReference>
<gene>
    <name evidence="3" type="ORF">C5Y93_15400</name>
</gene>
<evidence type="ECO:0000313" key="4">
    <source>
        <dbReference type="Proteomes" id="UP000237819"/>
    </source>
</evidence>
<name>A0A2S8GLM4_9BACT</name>
<evidence type="ECO:0000256" key="1">
    <source>
        <dbReference type="SAM" id="SignalP"/>
    </source>
</evidence>
<comment type="caution">
    <text evidence="3">The sequence shown here is derived from an EMBL/GenBank/DDBJ whole genome shotgun (WGS) entry which is preliminary data.</text>
</comment>
<sequence>MRTWQASLFIASLMLCSAVSLPAAEVEEGFTPIFDGKTLDGWVGATNGYKVEDGNLVCDPHTGGNLYTEKEYPNFVLRFDFKLPAGANNGLGIRAPLKGNAAYVGFELQILDNSAEVYSKLAPYQYHGSLYGLAAAKRGFQKPVGEWNSQEVTVDGDQIKVVLNGETILDADLAELRKNPTLDKQEHPGLNNKTGHIGFLGHGAKVEFRNLRIKELPAKETEDK</sequence>
<feature type="signal peptide" evidence="1">
    <location>
        <begin position="1"/>
        <end position="23"/>
    </location>
</feature>
<accession>A0A2S8GLM4</accession>
<dbReference type="InterPro" id="IPR010496">
    <property type="entry name" value="AL/BT2_dom"/>
</dbReference>
<keyword evidence="1" id="KW-0732">Signal</keyword>
<dbReference type="OrthoDB" id="266976at2"/>
<evidence type="ECO:0000259" key="2">
    <source>
        <dbReference type="Pfam" id="PF06439"/>
    </source>
</evidence>
<protein>
    <submittedName>
        <fullName evidence="3">DUF1080 domain-containing protein</fullName>
    </submittedName>
</protein>
<dbReference type="Pfam" id="PF06439">
    <property type="entry name" value="3keto-disac_hyd"/>
    <property type="match status" value="1"/>
</dbReference>
<dbReference type="RefSeq" id="WP_105336312.1">
    <property type="nucleotide sequence ID" value="NZ_PUHZ01000015.1"/>
</dbReference>
<dbReference type="GO" id="GO:0016787">
    <property type="term" value="F:hydrolase activity"/>
    <property type="evidence" value="ECO:0007669"/>
    <property type="project" value="InterPro"/>
</dbReference>